<comment type="caution">
    <text evidence="5">The sequence shown here is derived from an EMBL/GenBank/DDBJ whole genome shotgun (WGS) entry which is preliminary data.</text>
</comment>
<dbReference type="GO" id="GO:0042597">
    <property type="term" value="C:periplasmic space"/>
    <property type="evidence" value="ECO:0007669"/>
    <property type="project" value="InterPro"/>
</dbReference>
<protein>
    <recommendedName>
        <fullName evidence="4">Alginate lyase domain-containing protein</fullName>
    </recommendedName>
</protein>
<evidence type="ECO:0000256" key="1">
    <source>
        <dbReference type="ARBA" id="ARBA00022729"/>
    </source>
</evidence>
<dbReference type="RefSeq" id="WP_183997332.1">
    <property type="nucleotide sequence ID" value="NZ_JACIEH010000002.1"/>
</dbReference>
<dbReference type="GO" id="GO:0016829">
    <property type="term" value="F:lyase activity"/>
    <property type="evidence" value="ECO:0007669"/>
    <property type="project" value="UniProtKB-KW"/>
</dbReference>
<dbReference type="SUPFAM" id="SSF48230">
    <property type="entry name" value="Chondroitin AC/alginate lyase"/>
    <property type="match status" value="1"/>
</dbReference>
<name>A0A7W6JS28_9SPHN</name>
<proteinExistence type="predicted"/>
<feature type="signal peptide" evidence="3">
    <location>
        <begin position="1"/>
        <end position="22"/>
    </location>
</feature>
<reference evidence="5 6" key="1">
    <citation type="submission" date="2020-08" db="EMBL/GenBank/DDBJ databases">
        <title>Genomic Encyclopedia of Type Strains, Phase IV (KMG-IV): sequencing the most valuable type-strain genomes for metagenomic binning, comparative biology and taxonomic classification.</title>
        <authorList>
            <person name="Goeker M."/>
        </authorList>
    </citation>
    <scope>NUCLEOTIDE SEQUENCE [LARGE SCALE GENOMIC DNA]</scope>
    <source>
        <strain evidence="5 6">DSM 101806</strain>
    </source>
</reference>
<sequence>MRPGLQFLVLAAALVPQAASHAGIASPGQNTQQPVCNGAEGYSAAFGGRRTFFLAPDAMIRLKAAIATDPATKAAHAALLARAEKAMARPLYTVVDKRTVPPSGDRHDYLSIGPYWWPDPSKPDGLPYIRRDGEINPDRDTDKYDVTDLEGMSADFETLSLAYYFSGDARYADHAARLVRTWFLDPKTRMNPNMNHAQAVPGREEGRAEGVLDTSRLERVVDGIGLIGPSGKLTDAERKGLEKWFSDYLDWMQASRNGRAENAAKNNHGMWFDAQTAQFALFARRPEMTRTVAEAFASKRMAPQITAEGKMPLELARTRSLHYSIYALLAAYDVADMGKCVGVDLWNRQEDGKSLRLATDYLAPYYRKVATWPMPELRPDAGELDELLRRARGAWGTGYPLAKETELKRYFGAAPPVGEGKRGN</sequence>
<dbReference type="Proteomes" id="UP000557392">
    <property type="component" value="Unassembled WGS sequence"/>
</dbReference>
<evidence type="ECO:0000256" key="2">
    <source>
        <dbReference type="ARBA" id="ARBA00023239"/>
    </source>
</evidence>
<dbReference type="Pfam" id="PF05426">
    <property type="entry name" value="Alginate_lyase"/>
    <property type="match status" value="1"/>
</dbReference>
<organism evidence="5 6">
    <name type="scientific">Sphingomonas kyeonggiensis</name>
    <dbReference type="NCBI Taxonomy" id="1268553"/>
    <lineage>
        <taxon>Bacteria</taxon>
        <taxon>Pseudomonadati</taxon>
        <taxon>Pseudomonadota</taxon>
        <taxon>Alphaproteobacteria</taxon>
        <taxon>Sphingomonadales</taxon>
        <taxon>Sphingomonadaceae</taxon>
        <taxon>Sphingomonas</taxon>
    </lineage>
</organism>
<keyword evidence="1 3" id="KW-0732">Signal</keyword>
<evidence type="ECO:0000313" key="5">
    <source>
        <dbReference type="EMBL" id="MBB4098488.1"/>
    </source>
</evidence>
<keyword evidence="2" id="KW-0456">Lyase</keyword>
<dbReference type="InterPro" id="IPR008929">
    <property type="entry name" value="Chondroitin_lyas"/>
</dbReference>
<dbReference type="InterPro" id="IPR008397">
    <property type="entry name" value="Alginate_lyase_dom"/>
</dbReference>
<dbReference type="EMBL" id="JACIEH010000002">
    <property type="protein sequence ID" value="MBB4098488.1"/>
    <property type="molecule type" value="Genomic_DNA"/>
</dbReference>
<keyword evidence="6" id="KW-1185">Reference proteome</keyword>
<feature type="chain" id="PRO_5030525287" description="Alginate lyase domain-containing protein" evidence="3">
    <location>
        <begin position="23"/>
        <end position="424"/>
    </location>
</feature>
<evidence type="ECO:0000259" key="4">
    <source>
        <dbReference type="Pfam" id="PF05426"/>
    </source>
</evidence>
<accession>A0A7W6JS28</accession>
<evidence type="ECO:0000256" key="3">
    <source>
        <dbReference type="SAM" id="SignalP"/>
    </source>
</evidence>
<dbReference type="Gene3D" id="1.50.10.100">
    <property type="entry name" value="Chondroitin AC/alginate lyase"/>
    <property type="match status" value="1"/>
</dbReference>
<dbReference type="AlphaFoldDB" id="A0A7W6JS28"/>
<evidence type="ECO:0000313" key="6">
    <source>
        <dbReference type="Proteomes" id="UP000557392"/>
    </source>
</evidence>
<gene>
    <name evidence="5" type="ORF">GGR46_002052</name>
</gene>
<feature type="domain" description="Alginate lyase" evidence="4">
    <location>
        <begin position="95"/>
        <end position="372"/>
    </location>
</feature>